<keyword evidence="1" id="KW-0732">Signal</keyword>
<dbReference type="SUPFAM" id="SSF49899">
    <property type="entry name" value="Concanavalin A-like lectins/glucanases"/>
    <property type="match status" value="1"/>
</dbReference>
<comment type="caution">
    <text evidence="8">The sequence shown here is derived from an EMBL/GenBank/DDBJ whole genome shotgun (WGS) entry which is preliminary data.</text>
</comment>
<evidence type="ECO:0000313" key="8">
    <source>
        <dbReference type="EMBL" id="TWU25474.1"/>
    </source>
</evidence>
<feature type="domain" description="DUF1592" evidence="5">
    <location>
        <begin position="539"/>
        <end position="666"/>
    </location>
</feature>
<evidence type="ECO:0000259" key="2">
    <source>
        <dbReference type="Pfam" id="PF07624"/>
    </source>
</evidence>
<keyword evidence="9" id="KW-1185">Reference proteome</keyword>
<protein>
    <submittedName>
        <fullName evidence="8">Planctomycete cytochrome C</fullName>
    </submittedName>
</protein>
<evidence type="ECO:0000259" key="3">
    <source>
        <dbReference type="Pfam" id="PF07626"/>
    </source>
</evidence>
<dbReference type="Pfam" id="PF07624">
    <property type="entry name" value="PSD2"/>
    <property type="match status" value="1"/>
</dbReference>
<dbReference type="InterPro" id="IPR013320">
    <property type="entry name" value="ConA-like_dom_sf"/>
</dbReference>
<dbReference type="Proteomes" id="UP000316304">
    <property type="component" value="Unassembled WGS sequence"/>
</dbReference>
<organism evidence="8 9">
    <name type="scientific">Novipirellula galeiformis</name>
    <dbReference type="NCBI Taxonomy" id="2528004"/>
    <lineage>
        <taxon>Bacteria</taxon>
        <taxon>Pseudomonadati</taxon>
        <taxon>Planctomycetota</taxon>
        <taxon>Planctomycetia</taxon>
        <taxon>Pirellulales</taxon>
        <taxon>Pirellulaceae</taxon>
        <taxon>Novipirellula</taxon>
    </lineage>
</organism>
<sequence length="877" mass="96111" precursor="true">MTLAQMKLPGTRTVLSCMLLTTLSLFLIDTANAQRVSSHLQAFYTFDEGHGDTVRDRSGVGRPLDLKITRTNTADWKDGVLVVRTPTSLISATPATKIIDSIKRSGEITIEAWIKPASDSQAGPARLISLSSDTSQRNVTLGQDKDLWDVRLRSTKTDRNGLPSTASPRKSLLTTLTHIVFTRDRKGTARIYLDAKKVASGEVAGDFGNWDVKHRLTLANEVTGDRPWLGELHLVAIYDSALAEKDVQQNFAAGSKPSPPKPQSLAAVSASLFDHDVAPLFAKHCLECHDSAIKKGELDLSRKTTALAGGESGQVIVPGNAADSLLYQSVSSNEMPKDREPLSNEEKVALKKWIDSGAVYSVDRIDPVIYMHGGGSGDVWIQRLTVTEYITTVRSAVGVDIAKEAHEFLPPDLRADGFRNTAYNLSVDLKHVEAYARLAEITVQRMDVMKFAARFSKSSKLSTDDTMRDHVAAMGKWLFRGPLNEREINAYSGIATTVASAGGDFNQAMTYMIEAMLQSPRFIYRIERQYDARGSHAVDGYDLASRLSYILWGAPPDEDLLKAADRGDLQDAAKLKAQVKRMLNAPLAKDRSAEFVSEWLNLARLQNMRPDAKRFPNWDAKLADDMRDETLAYFDDVVWNQNRPLSDLLDAQFTYATPELARHYGLKPMGTGLLRYDVSSVPDRGGLLTQGSVLTVGGDGASMVSRGLFVLDDLLRGTINAPPPCVNTTPPPTKAGLTQRGIAEQRIADVKCGVCHIRFEPLAFGLEKFDGVGASHEQDQFGNKLRDDGEVLFPGDAKPVKYQSSAELMKVLSDSDRVRESLTWKVTQFALGRPLTAADAPMLADIHKSAQSAGGTYPSLMTAIVLSDLVQKSGRRK</sequence>
<dbReference type="EMBL" id="SJPT01000002">
    <property type="protein sequence ID" value="TWU25474.1"/>
    <property type="molecule type" value="Genomic_DNA"/>
</dbReference>
<feature type="domain" description="DUF1588" evidence="4">
    <location>
        <begin position="684"/>
        <end position="778"/>
    </location>
</feature>
<reference evidence="8 9" key="1">
    <citation type="submission" date="2019-02" db="EMBL/GenBank/DDBJ databases">
        <title>Deep-cultivation of Planctomycetes and their phenomic and genomic characterization uncovers novel biology.</title>
        <authorList>
            <person name="Wiegand S."/>
            <person name="Jogler M."/>
            <person name="Boedeker C."/>
            <person name="Pinto D."/>
            <person name="Vollmers J."/>
            <person name="Rivas-Marin E."/>
            <person name="Kohn T."/>
            <person name="Peeters S.H."/>
            <person name="Heuer A."/>
            <person name="Rast P."/>
            <person name="Oberbeckmann S."/>
            <person name="Bunk B."/>
            <person name="Jeske O."/>
            <person name="Meyerdierks A."/>
            <person name="Storesund J.E."/>
            <person name="Kallscheuer N."/>
            <person name="Luecker S."/>
            <person name="Lage O.M."/>
            <person name="Pohl T."/>
            <person name="Merkel B.J."/>
            <person name="Hornburger P."/>
            <person name="Mueller R.-W."/>
            <person name="Bruemmer F."/>
            <person name="Labrenz M."/>
            <person name="Spormann A.M."/>
            <person name="Op Den Camp H."/>
            <person name="Overmann J."/>
            <person name="Amann R."/>
            <person name="Jetten M.S.M."/>
            <person name="Mascher T."/>
            <person name="Medema M.H."/>
            <person name="Devos D.P."/>
            <person name="Kaster A.-K."/>
            <person name="Ovreas L."/>
            <person name="Rohde M."/>
            <person name="Galperin M.Y."/>
            <person name="Jogler C."/>
        </authorList>
    </citation>
    <scope>NUCLEOTIDE SEQUENCE [LARGE SCALE GENOMIC DNA]</scope>
    <source>
        <strain evidence="8 9">Pla52o</strain>
    </source>
</reference>
<dbReference type="InterPro" id="IPR011478">
    <property type="entry name" value="DUF1585"/>
</dbReference>
<feature type="domain" description="DUF1585" evidence="2">
    <location>
        <begin position="802"/>
        <end position="869"/>
    </location>
</feature>
<dbReference type="InterPro" id="IPR013042">
    <property type="entry name" value="DUF1592"/>
</dbReference>
<feature type="domain" description="Cytochrome C Planctomycete-type" evidence="6">
    <location>
        <begin position="285"/>
        <end position="337"/>
    </location>
</feature>
<dbReference type="InterPro" id="IPR013039">
    <property type="entry name" value="DUF1588"/>
</dbReference>
<name>A0A5C6CPS0_9BACT</name>
<dbReference type="Pfam" id="PF07637">
    <property type="entry name" value="PSD5"/>
    <property type="match status" value="1"/>
</dbReference>
<dbReference type="Pfam" id="PF07631">
    <property type="entry name" value="PSD4"/>
    <property type="match status" value="1"/>
</dbReference>
<feature type="chain" id="PRO_5022954062" evidence="1">
    <location>
        <begin position="34"/>
        <end position="877"/>
    </location>
</feature>
<dbReference type="Gene3D" id="2.60.120.200">
    <property type="match status" value="1"/>
</dbReference>
<evidence type="ECO:0000259" key="7">
    <source>
        <dbReference type="Pfam" id="PF07637"/>
    </source>
</evidence>
<dbReference type="Pfam" id="PF13385">
    <property type="entry name" value="Laminin_G_3"/>
    <property type="match status" value="1"/>
</dbReference>
<dbReference type="InterPro" id="IPR013043">
    <property type="entry name" value="DUF1595"/>
</dbReference>
<evidence type="ECO:0000259" key="5">
    <source>
        <dbReference type="Pfam" id="PF07631"/>
    </source>
</evidence>
<dbReference type="AlphaFoldDB" id="A0A5C6CPS0"/>
<dbReference type="InterPro" id="IPR011429">
    <property type="entry name" value="Cyt_c_Planctomycete-type"/>
</dbReference>
<feature type="domain" description="DUF1595" evidence="7">
    <location>
        <begin position="467"/>
        <end position="527"/>
    </location>
</feature>
<dbReference type="Pfam" id="PF07627">
    <property type="entry name" value="PSCyt3"/>
    <property type="match status" value="1"/>
</dbReference>
<feature type="domain" description="DUF1587" evidence="3">
    <location>
        <begin position="382"/>
        <end position="446"/>
    </location>
</feature>
<accession>A0A5C6CPS0</accession>
<dbReference type="PANTHER" id="PTHR35889">
    <property type="entry name" value="CYCLOINULO-OLIGOSACCHARIDE FRUCTANOTRANSFERASE-RELATED"/>
    <property type="match status" value="1"/>
</dbReference>
<evidence type="ECO:0000256" key="1">
    <source>
        <dbReference type="SAM" id="SignalP"/>
    </source>
</evidence>
<gene>
    <name evidence="8" type="ORF">Pla52o_17750</name>
</gene>
<proteinExistence type="predicted"/>
<dbReference type="Pfam" id="PF07626">
    <property type="entry name" value="PSD3"/>
    <property type="match status" value="1"/>
</dbReference>
<evidence type="ECO:0000313" key="9">
    <source>
        <dbReference type="Proteomes" id="UP000316304"/>
    </source>
</evidence>
<dbReference type="InterPro" id="IPR013036">
    <property type="entry name" value="DUF1587"/>
</dbReference>
<dbReference type="PANTHER" id="PTHR35889:SF3">
    <property type="entry name" value="F-BOX DOMAIN-CONTAINING PROTEIN"/>
    <property type="match status" value="1"/>
</dbReference>
<evidence type="ECO:0000259" key="4">
    <source>
        <dbReference type="Pfam" id="PF07627"/>
    </source>
</evidence>
<dbReference type="Pfam" id="PF07635">
    <property type="entry name" value="PSCyt1"/>
    <property type="match status" value="1"/>
</dbReference>
<evidence type="ECO:0000259" key="6">
    <source>
        <dbReference type="Pfam" id="PF07635"/>
    </source>
</evidence>
<feature type="signal peptide" evidence="1">
    <location>
        <begin position="1"/>
        <end position="33"/>
    </location>
</feature>